<gene>
    <name evidence="10" type="ORF">SAY86_023813</name>
</gene>
<accession>A0AAN7LQJ1</accession>
<name>A0AAN7LQJ1_TRANT</name>
<feature type="transmembrane region" description="Helical" evidence="7">
    <location>
        <begin position="97"/>
        <end position="117"/>
    </location>
</feature>
<comment type="subcellular location">
    <subcellularLocation>
        <location evidence="1">Endoplasmic reticulum membrane</location>
        <topology evidence="1">Multi-pass membrane protein</topology>
    </subcellularLocation>
</comment>
<evidence type="ECO:0000256" key="8">
    <source>
        <dbReference type="SAM" id="SignalP"/>
    </source>
</evidence>
<dbReference type="InterPro" id="IPR051987">
    <property type="entry name" value="Sigma-2_receptor-like"/>
</dbReference>
<evidence type="ECO:0000313" key="10">
    <source>
        <dbReference type="EMBL" id="KAK4793378.1"/>
    </source>
</evidence>
<feature type="domain" description="EXPERA" evidence="9">
    <location>
        <begin position="8"/>
        <end position="140"/>
    </location>
</feature>
<evidence type="ECO:0000256" key="7">
    <source>
        <dbReference type="PIRNR" id="PIRNR031032"/>
    </source>
</evidence>
<keyword evidence="6 7" id="KW-0472">Membrane</keyword>
<keyword evidence="8" id="KW-0732">Signal</keyword>
<dbReference type="InterPro" id="IPR016964">
    <property type="entry name" value="Sigma2_recept"/>
</dbReference>
<protein>
    <recommendedName>
        <fullName evidence="9">EXPERA domain-containing protein</fullName>
    </recommendedName>
</protein>
<dbReference type="Proteomes" id="UP001346149">
    <property type="component" value="Unassembled WGS sequence"/>
</dbReference>
<dbReference type="PROSITE" id="PS51751">
    <property type="entry name" value="EXPERA"/>
    <property type="match status" value="1"/>
</dbReference>
<keyword evidence="4" id="KW-0256">Endoplasmic reticulum</keyword>
<evidence type="ECO:0000259" key="9">
    <source>
        <dbReference type="PROSITE" id="PS51751"/>
    </source>
</evidence>
<dbReference type="PANTHER" id="PTHR31204:SF1">
    <property type="entry name" value="SIGMA INTRACELLULAR RECEPTOR 2"/>
    <property type="match status" value="1"/>
</dbReference>
<evidence type="ECO:0000256" key="3">
    <source>
        <dbReference type="ARBA" id="ARBA00022692"/>
    </source>
</evidence>
<evidence type="ECO:0000256" key="5">
    <source>
        <dbReference type="ARBA" id="ARBA00022989"/>
    </source>
</evidence>
<feature type="signal peptide" evidence="8">
    <location>
        <begin position="1"/>
        <end position="22"/>
    </location>
</feature>
<reference evidence="10 11" key="1">
    <citation type="journal article" date="2023" name="Hortic Res">
        <title>Pangenome of water caltrop reveals structural variations and asymmetric subgenome divergence after allopolyploidization.</title>
        <authorList>
            <person name="Zhang X."/>
            <person name="Chen Y."/>
            <person name="Wang L."/>
            <person name="Yuan Y."/>
            <person name="Fang M."/>
            <person name="Shi L."/>
            <person name="Lu R."/>
            <person name="Comes H.P."/>
            <person name="Ma Y."/>
            <person name="Chen Y."/>
            <person name="Huang G."/>
            <person name="Zhou Y."/>
            <person name="Zheng Z."/>
            <person name="Qiu Y."/>
        </authorList>
    </citation>
    <scope>NUCLEOTIDE SEQUENCE [LARGE SCALE GENOMIC DNA]</scope>
    <source>
        <strain evidence="10">F231</strain>
    </source>
</reference>
<evidence type="ECO:0000313" key="11">
    <source>
        <dbReference type="Proteomes" id="UP001346149"/>
    </source>
</evidence>
<dbReference type="PIRSF" id="PIRSF031032">
    <property type="entry name" value="TMP_97_prd"/>
    <property type="match status" value="1"/>
</dbReference>
<dbReference type="AlphaFoldDB" id="A0AAN7LQJ1"/>
<organism evidence="10 11">
    <name type="scientific">Trapa natans</name>
    <name type="common">Water chestnut</name>
    <dbReference type="NCBI Taxonomy" id="22666"/>
    <lineage>
        <taxon>Eukaryota</taxon>
        <taxon>Viridiplantae</taxon>
        <taxon>Streptophyta</taxon>
        <taxon>Embryophyta</taxon>
        <taxon>Tracheophyta</taxon>
        <taxon>Spermatophyta</taxon>
        <taxon>Magnoliopsida</taxon>
        <taxon>eudicotyledons</taxon>
        <taxon>Gunneridae</taxon>
        <taxon>Pentapetalae</taxon>
        <taxon>rosids</taxon>
        <taxon>malvids</taxon>
        <taxon>Myrtales</taxon>
        <taxon>Lythraceae</taxon>
        <taxon>Trapa</taxon>
    </lineage>
</organism>
<proteinExistence type="inferred from homology"/>
<keyword evidence="5 7" id="KW-1133">Transmembrane helix</keyword>
<dbReference type="Pfam" id="PF05241">
    <property type="entry name" value="EBP"/>
    <property type="match status" value="1"/>
</dbReference>
<evidence type="ECO:0000256" key="6">
    <source>
        <dbReference type="ARBA" id="ARBA00023136"/>
    </source>
</evidence>
<evidence type="ECO:0000256" key="2">
    <source>
        <dbReference type="ARBA" id="ARBA00009096"/>
    </source>
</evidence>
<comment type="similarity">
    <text evidence="2">Belongs to the TMEM97/sigma-2 receptor family.</text>
</comment>
<keyword evidence="11" id="KW-1185">Reference proteome</keyword>
<comment type="caution">
    <text evidence="10">The sequence shown here is derived from an EMBL/GenBank/DDBJ whole genome shotgun (WGS) entry which is preliminary data.</text>
</comment>
<feature type="transmembrane region" description="Helical" evidence="7">
    <location>
        <begin position="129"/>
        <end position="147"/>
    </location>
</feature>
<dbReference type="EMBL" id="JAXQNO010000008">
    <property type="protein sequence ID" value="KAK4793378.1"/>
    <property type="molecule type" value="Genomic_DNA"/>
</dbReference>
<dbReference type="PANTHER" id="PTHR31204">
    <property type="entry name" value="SIGMA INTRACELLULAR RECEPTOR 2"/>
    <property type="match status" value="1"/>
</dbReference>
<evidence type="ECO:0000256" key="1">
    <source>
        <dbReference type="ARBA" id="ARBA00004477"/>
    </source>
</evidence>
<feature type="chain" id="PRO_5042937346" description="EXPERA domain-containing protein" evidence="8">
    <location>
        <begin position="23"/>
        <end position="166"/>
    </location>
</feature>
<sequence length="166" mass="18794">MGALLKLTDAVLFLVFLVVALAAPLLDAQTCLPATVFPDLLLEAKVWYSREYGDYLFTEKPHFFVGLVWLELLFQWPLAIVNLYGILASKRWFRITCLIYGVSLFTSMVAILSEMVWSQKASEDLLKLYFPFMGFGALAMLRGLVPAGRTTLDIGKRHTVGRKKRE</sequence>
<evidence type="ECO:0000256" key="4">
    <source>
        <dbReference type="ARBA" id="ARBA00022824"/>
    </source>
</evidence>
<dbReference type="InterPro" id="IPR033118">
    <property type="entry name" value="EXPERA"/>
</dbReference>
<keyword evidence="3 7" id="KW-0812">Transmembrane</keyword>
<feature type="transmembrane region" description="Helical" evidence="7">
    <location>
        <begin position="63"/>
        <end position="85"/>
    </location>
</feature>
<dbReference type="GO" id="GO:0005789">
    <property type="term" value="C:endoplasmic reticulum membrane"/>
    <property type="evidence" value="ECO:0007669"/>
    <property type="project" value="UniProtKB-SubCell"/>
</dbReference>